<name>A0A244CRQ3_PSEDV</name>
<evidence type="ECO:0000256" key="10">
    <source>
        <dbReference type="HAMAP-Rule" id="MF_00595"/>
    </source>
</evidence>
<evidence type="ECO:0000313" key="14">
    <source>
        <dbReference type="Proteomes" id="UP000194841"/>
    </source>
</evidence>
<evidence type="ECO:0000256" key="5">
    <source>
        <dbReference type="ARBA" id="ARBA00022419"/>
    </source>
</evidence>
<dbReference type="GO" id="GO:0000287">
    <property type="term" value="F:magnesium ion binding"/>
    <property type="evidence" value="ECO:0007669"/>
    <property type="project" value="UniProtKB-UniRule"/>
</dbReference>
<dbReference type="EMBL" id="MWPV01000002">
    <property type="protein sequence ID" value="OUL58248.1"/>
    <property type="molecule type" value="Genomic_DNA"/>
</dbReference>
<evidence type="ECO:0000256" key="4">
    <source>
        <dbReference type="ARBA" id="ARBA00012305"/>
    </source>
</evidence>
<evidence type="ECO:0000256" key="3">
    <source>
        <dbReference type="ARBA" id="ARBA00008346"/>
    </source>
</evidence>
<dbReference type="SUPFAM" id="SSF51621">
    <property type="entry name" value="Phosphoenolpyruvate/pyruvate domain"/>
    <property type="match status" value="1"/>
</dbReference>
<proteinExistence type="inferred from homology"/>
<dbReference type="InterPro" id="IPR022805">
    <property type="entry name" value="PEP_COase_bac/pln-type"/>
</dbReference>
<dbReference type="AlphaFoldDB" id="A0A244CRQ3"/>
<organism evidence="13 14">
    <name type="scientific">Pseudoalteromonas ulvae</name>
    <dbReference type="NCBI Taxonomy" id="107327"/>
    <lineage>
        <taxon>Bacteria</taxon>
        <taxon>Pseudomonadati</taxon>
        <taxon>Pseudomonadota</taxon>
        <taxon>Gammaproteobacteria</taxon>
        <taxon>Alteromonadales</taxon>
        <taxon>Pseudoalteromonadaceae</taxon>
        <taxon>Pseudoalteromonas</taxon>
    </lineage>
</organism>
<evidence type="ECO:0000256" key="2">
    <source>
        <dbReference type="ARBA" id="ARBA00003670"/>
    </source>
</evidence>
<protein>
    <recommendedName>
        <fullName evidence="5 10">Phosphoenolpyruvate carboxylase</fullName>
        <shortName evidence="10">PEPC</shortName>
        <shortName evidence="10">PEPCase</shortName>
        <ecNumber evidence="4 10">4.1.1.31</ecNumber>
    </recommendedName>
</protein>
<dbReference type="Proteomes" id="UP000194841">
    <property type="component" value="Unassembled WGS sequence"/>
</dbReference>
<dbReference type="NCBIfam" id="NF000584">
    <property type="entry name" value="PRK00009.1"/>
    <property type="match status" value="1"/>
</dbReference>
<dbReference type="PANTHER" id="PTHR30523">
    <property type="entry name" value="PHOSPHOENOLPYRUVATE CARBOXYLASE"/>
    <property type="match status" value="1"/>
</dbReference>
<comment type="function">
    <text evidence="2 10">Forms oxaloacetate, a four-carbon dicarboxylic acid source for the tricarboxylic acid cycle.</text>
</comment>
<comment type="similarity">
    <text evidence="3 10">Belongs to the PEPCase type 1 family.</text>
</comment>
<dbReference type="GO" id="GO:0006099">
    <property type="term" value="P:tricarboxylic acid cycle"/>
    <property type="evidence" value="ECO:0007669"/>
    <property type="project" value="InterPro"/>
</dbReference>
<comment type="cofactor">
    <cofactor evidence="1 10">
        <name>Mg(2+)</name>
        <dbReference type="ChEBI" id="CHEBI:18420"/>
    </cofactor>
</comment>
<evidence type="ECO:0000256" key="9">
    <source>
        <dbReference type="ARBA" id="ARBA00048995"/>
    </source>
</evidence>
<dbReference type="PROSITE" id="PS00781">
    <property type="entry name" value="PEPCASE_1"/>
    <property type="match status" value="1"/>
</dbReference>
<dbReference type="GO" id="GO:0015977">
    <property type="term" value="P:carbon fixation"/>
    <property type="evidence" value="ECO:0007669"/>
    <property type="project" value="UniProtKB-UniRule"/>
</dbReference>
<keyword evidence="7 10" id="KW-0456">Lyase</keyword>
<dbReference type="PANTHER" id="PTHR30523:SF6">
    <property type="entry name" value="PHOSPHOENOLPYRUVATE CARBOXYLASE"/>
    <property type="match status" value="1"/>
</dbReference>
<evidence type="ECO:0000256" key="11">
    <source>
        <dbReference type="PROSITE-ProRule" id="PRU10111"/>
    </source>
</evidence>
<evidence type="ECO:0000256" key="7">
    <source>
        <dbReference type="ARBA" id="ARBA00023239"/>
    </source>
</evidence>
<accession>A0A244CRQ3</accession>
<comment type="caution">
    <text evidence="13">The sequence shown here is derived from an EMBL/GenBank/DDBJ whole genome shotgun (WGS) entry which is preliminary data.</text>
</comment>
<keyword evidence="14" id="KW-1185">Reference proteome</keyword>
<dbReference type="RefSeq" id="WP_086743556.1">
    <property type="nucleotide sequence ID" value="NZ_MWPV01000002.1"/>
</dbReference>
<evidence type="ECO:0000256" key="12">
    <source>
        <dbReference type="PROSITE-ProRule" id="PRU10112"/>
    </source>
</evidence>
<dbReference type="GO" id="GO:0008964">
    <property type="term" value="F:phosphoenolpyruvate carboxylase activity"/>
    <property type="evidence" value="ECO:0007669"/>
    <property type="project" value="UniProtKB-UniRule"/>
</dbReference>
<dbReference type="InterPro" id="IPR018129">
    <property type="entry name" value="PEP_COase_Lys_AS"/>
</dbReference>
<comment type="subunit">
    <text evidence="10">Homotetramer.</text>
</comment>
<evidence type="ECO:0000256" key="8">
    <source>
        <dbReference type="ARBA" id="ARBA00023300"/>
    </source>
</evidence>
<evidence type="ECO:0000313" key="13">
    <source>
        <dbReference type="EMBL" id="OUL58248.1"/>
    </source>
</evidence>
<keyword evidence="6 10" id="KW-0460">Magnesium</keyword>
<keyword evidence="13" id="KW-0670">Pyruvate</keyword>
<dbReference type="PRINTS" id="PR00150">
    <property type="entry name" value="PEPCARBXLASE"/>
</dbReference>
<dbReference type="EC" id="4.1.1.31" evidence="4 10"/>
<sequence length="873" mass="98507">MSDYSALKSNVNLLGQLLGKTIKEAQGEAVLAKVEQIRALSKASRNEEGSSRDELIEVLHQLTDDELLPVARAFNQFLNLANVAEQFHTISRQNDKNNHPLIESLHQIKSANLAAKEVQDAILNLNIDLVLTAHPTEITRRTLVHKHREMNECLGALELDSLLPSEQTYLVNRIEQLICQAWHTNEIRQQRPTPVDEAKWGFAVIENSLWQAVPDFIRDFTAQVDRTFSFSLPLDYSPVQFTSWMGGDRDGNPFVTAKVTEEVLDLGRWMAINLYLRDIEKLSSELSMNRCDDALKSLSQGAHEPYRYVLGKLREQLRETEHHLTAKVKGHQSDARDLITDIAQLQGPIEACYRSLHGSKMGQIADGLLLDVMRRIHCFGLYLSKLDIRQDSERHSDALAELTAFLDLGDYNAWSEAQKQQFLLSELQSKRPLIPRNWQPSAPVQEVLDTCKVIANTDRQRFGIYIISMARTVSDVLAVHLLLKESGCPYVLPVAPLFETLDDLNAGPDVIAQLFSLPWYQQQVNNQQYVMIGYSDSAKDAGMMAAGWAQYEAMDKMVKFTQKHAIDLILFHGRGGTVGRGGAPAAQALRSQPPGSLKSGLRVTEQGEMIRFKFGLPQVAEQSLALYAGAVLENNLLPPPKPQAIWQDVMALISERSCAHYRSIVNEEPSFVPYFRSATPEQELAQLPLGSRPAKRKVDGGVESLRAIPWIFAWSQNRLMLPAWLGALSGLQAAENRFGKETLEAMNRDWPFFRTRIEMLEMVFCKADPWLSEHYDQHLVSPQLRVLGQRLRTELIQAIEWVKGYCENQTLLAAQPWVQQSIELRNPYTDPLNVLQVELLRRSREESHLDDSVLNQALMITMAGIAAGMRNTG</sequence>
<dbReference type="InterPro" id="IPR033129">
    <property type="entry name" value="PEPCASE_His_AS"/>
</dbReference>
<feature type="active site" evidence="10 12">
    <location>
        <position position="539"/>
    </location>
</feature>
<reference evidence="13 14" key="1">
    <citation type="submission" date="2017-02" db="EMBL/GenBank/DDBJ databases">
        <title>Pseudoalteromonas ulvae TC14 Genome.</title>
        <authorList>
            <person name="Molmeret M."/>
        </authorList>
    </citation>
    <scope>NUCLEOTIDE SEQUENCE [LARGE SCALE GENOMIC DNA]</scope>
    <source>
        <strain evidence="13">TC14</strain>
    </source>
</reference>
<dbReference type="Gene3D" id="1.20.1440.90">
    <property type="entry name" value="Phosphoenolpyruvate/pyruvate domain"/>
    <property type="match status" value="1"/>
</dbReference>
<dbReference type="InterPro" id="IPR015813">
    <property type="entry name" value="Pyrv/PenolPyrv_kinase-like_dom"/>
</dbReference>
<dbReference type="GO" id="GO:0006107">
    <property type="term" value="P:oxaloacetate metabolic process"/>
    <property type="evidence" value="ECO:0007669"/>
    <property type="project" value="UniProtKB-UniRule"/>
</dbReference>
<evidence type="ECO:0000256" key="1">
    <source>
        <dbReference type="ARBA" id="ARBA00001946"/>
    </source>
</evidence>
<dbReference type="HAMAP" id="MF_00595">
    <property type="entry name" value="PEPcase_type1"/>
    <property type="match status" value="1"/>
</dbReference>
<feature type="active site" evidence="10 11">
    <location>
        <position position="134"/>
    </location>
</feature>
<evidence type="ECO:0000256" key="6">
    <source>
        <dbReference type="ARBA" id="ARBA00022842"/>
    </source>
</evidence>
<dbReference type="GO" id="GO:0005829">
    <property type="term" value="C:cytosol"/>
    <property type="evidence" value="ECO:0007669"/>
    <property type="project" value="TreeGrafter"/>
</dbReference>
<keyword evidence="8 10" id="KW-0120">Carbon dioxide fixation</keyword>
<dbReference type="OrthoDB" id="9768133at2"/>
<dbReference type="InterPro" id="IPR021135">
    <property type="entry name" value="PEP_COase"/>
</dbReference>
<dbReference type="Pfam" id="PF00311">
    <property type="entry name" value="PEPcase"/>
    <property type="match status" value="1"/>
</dbReference>
<dbReference type="PROSITE" id="PS00393">
    <property type="entry name" value="PEPCASE_2"/>
    <property type="match status" value="1"/>
</dbReference>
<comment type="catalytic activity">
    <reaction evidence="9 10">
        <text>oxaloacetate + phosphate = phosphoenolpyruvate + hydrogencarbonate</text>
        <dbReference type="Rhea" id="RHEA:28370"/>
        <dbReference type="ChEBI" id="CHEBI:16452"/>
        <dbReference type="ChEBI" id="CHEBI:17544"/>
        <dbReference type="ChEBI" id="CHEBI:43474"/>
        <dbReference type="ChEBI" id="CHEBI:58702"/>
        <dbReference type="EC" id="4.1.1.31"/>
    </reaction>
</comment>
<gene>
    <name evidence="10" type="primary">ppc</name>
    <name evidence="13" type="ORF">B1199_07810</name>
</gene>